<comment type="catalytic activity">
    <reaction evidence="9">
        <text>(7R,8S)-7,8-diammoniononanoate + CO2 + ATP = (4R,5S)-dethiobiotin + ADP + phosphate + 3 H(+)</text>
        <dbReference type="Rhea" id="RHEA:15805"/>
        <dbReference type="ChEBI" id="CHEBI:15378"/>
        <dbReference type="ChEBI" id="CHEBI:16526"/>
        <dbReference type="ChEBI" id="CHEBI:30616"/>
        <dbReference type="ChEBI" id="CHEBI:43474"/>
        <dbReference type="ChEBI" id="CHEBI:149469"/>
        <dbReference type="ChEBI" id="CHEBI:149473"/>
        <dbReference type="ChEBI" id="CHEBI:456216"/>
        <dbReference type="EC" id="6.3.3.3"/>
    </reaction>
</comment>
<feature type="active site" evidence="9">
    <location>
        <position position="37"/>
    </location>
</feature>
<evidence type="ECO:0000256" key="7">
    <source>
        <dbReference type="ARBA" id="ARBA00022842"/>
    </source>
</evidence>
<evidence type="ECO:0000313" key="11">
    <source>
        <dbReference type="Proteomes" id="UP001595190"/>
    </source>
</evidence>
<evidence type="ECO:0000256" key="1">
    <source>
        <dbReference type="ARBA" id="ARBA00022490"/>
    </source>
</evidence>
<comment type="catalytic activity">
    <reaction evidence="8">
        <text>(7R,8S)-8-amino-7-(carboxyamino)nonanoate + ATP = (4R,5S)-dethiobiotin + ADP + phosphate + H(+)</text>
        <dbReference type="Rhea" id="RHEA:63684"/>
        <dbReference type="ChEBI" id="CHEBI:15378"/>
        <dbReference type="ChEBI" id="CHEBI:30616"/>
        <dbReference type="ChEBI" id="CHEBI:43474"/>
        <dbReference type="ChEBI" id="CHEBI:149470"/>
        <dbReference type="ChEBI" id="CHEBI:149473"/>
        <dbReference type="ChEBI" id="CHEBI:456216"/>
    </reaction>
</comment>
<organism evidence="10 11">
    <name type="scientific">Labrys neptuniae</name>
    <dbReference type="NCBI Taxonomy" id="376174"/>
    <lineage>
        <taxon>Bacteria</taxon>
        <taxon>Pseudomonadati</taxon>
        <taxon>Pseudomonadota</taxon>
        <taxon>Alphaproteobacteria</taxon>
        <taxon>Hyphomicrobiales</taxon>
        <taxon>Xanthobacteraceae</taxon>
        <taxon>Labrys</taxon>
    </lineage>
</organism>
<dbReference type="SUPFAM" id="SSF52540">
    <property type="entry name" value="P-loop containing nucleoside triphosphate hydrolases"/>
    <property type="match status" value="1"/>
</dbReference>
<dbReference type="PANTHER" id="PTHR43210">
    <property type="entry name" value="DETHIOBIOTIN SYNTHETASE"/>
    <property type="match status" value="1"/>
</dbReference>
<dbReference type="Pfam" id="PF13500">
    <property type="entry name" value="AAA_26"/>
    <property type="match status" value="1"/>
</dbReference>
<dbReference type="CDD" id="cd03109">
    <property type="entry name" value="DTBS"/>
    <property type="match status" value="1"/>
</dbReference>
<comment type="function">
    <text evidence="9">Catalyzes a mechanistically unusual reaction, the ATP-dependent insertion of CO2 between the N7 and N8 nitrogen atoms of 7,8-diaminopelargonic acid (DAPA, also called 7,8-diammoniononanoate) to form a ureido ring.</text>
</comment>
<feature type="binding site" evidence="9">
    <location>
        <position position="21"/>
    </location>
    <ligand>
        <name>Mg(2+)</name>
        <dbReference type="ChEBI" id="CHEBI:18420"/>
    </ligand>
</feature>
<feature type="binding site" evidence="9">
    <location>
        <begin position="17"/>
        <end position="22"/>
    </location>
    <ligand>
        <name>ATP</name>
        <dbReference type="ChEBI" id="CHEBI:30616"/>
    </ligand>
</feature>
<protein>
    <recommendedName>
        <fullName evidence="9">ATP-dependent dethiobiotin synthetase BioD</fullName>
        <ecNumber evidence="9">6.3.3.3</ecNumber>
    </recommendedName>
    <alternativeName>
        <fullName evidence="9">DTB synthetase</fullName>
        <shortName evidence="9">DTBS</shortName>
    </alternativeName>
    <alternativeName>
        <fullName evidence="9">Dethiobiotin synthase</fullName>
    </alternativeName>
</protein>
<feature type="binding site" evidence="9">
    <location>
        <begin position="104"/>
        <end position="107"/>
    </location>
    <ligand>
        <name>ATP</name>
        <dbReference type="ChEBI" id="CHEBI:30616"/>
    </ligand>
</feature>
<dbReference type="PIRSF" id="PIRSF006755">
    <property type="entry name" value="DTB_synth"/>
    <property type="match status" value="1"/>
</dbReference>
<dbReference type="GO" id="GO:0004141">
    <property type="term" value="F:dethiobiotin synthase activity"/>
    <property type="evidence" value="ECO:0007669"/>
    <property type="project" value="UniProtKB-EC"/>
</dbReference>
<evidence type="ECO:0000313" key="10">
    <source>
        <dbReference type="EMBL" id="MFC2249106.1"/>
    </source>
</evidence>
<evidence type="ECO:0000256" key="9">
    <source>
        <dbReference type="HAMAP-Rule" id="MF_00336"/>
    </source>
</evidence>
<feature type="binding site" evidence="9">
    <location>
        <position position="48"/>
    </location>
    <ligand>
        <name>Mg(2+)</name>
        <dbReference type="ChEBI" id="CHEBI:18420"/>
    </ligand>
</feature>
<feature type="binding site" evidence="9">
    <location>
        <position position="104"/>
    </location>
    <ligand>
        <name>Mg(2+)</name>
        <dbReference type="ChEBI" id="CHEBI:18420"/>
    </ligand>
</feature>
<keyword evidence="5 9" id="KW-0093">Biotin biosynthesis</keyword>
<reference evidence="10 11" key="1">
    <citation type="submission" date="2024-09" db="EMBL/GenBank/DDBJ databases">
        <title>Description of Labrys sedimenti sp. nov., isolated from a diclofenac-degrading enrichment culture, and genome-based reclassification of Labrys portucalensis as a later heterotypic synonym of Labrys neptuniae.</title>
        <authorList>
            <person name="Tancsics A."/>
            <person name="Csepanyi A."/>
        </authorList>
    </citation>
    <scope>NUCLEOTIDE SEQUENCE [LARGE SCALE GENOMIC DNA]</scope>
    <source>
        <strain evidence="10 11">LMG 23412</strain>
    </source>
</reference>
<gene>
    <name evidence="9 10" type="primary">bioD</name>
    <name evidence="10" type="ORF">ACETRX_05735</name>
</gene>
<dbReference type="NCBIfam" id="TIGR00347">
    <property type="entry name" value="bioD"/>
    <property type="match status" value="1"/>
</dbReference>
<dbReference type="EC" id="6.3.3.3" evidence="9"/>
<evidence type="ECO:0000256" key="4">
    <source>
        <dbReference type="ARBA" id="ARBA00022741"/>
    </source>
</evidence>
<feature type="binding site" evidence="9">
    <location>
        <position position="41"/>
    </location>
    <ligand>
        <name>substrate</name>
    </ligand>
</feature>
<keyword evidence="6 9" id="KW-0067">ATP-binding</keyword>
<dbReference type="PANTHER" id="PTHR43210:SF2">
    <property type="entry name" value="ATP-DEPENDENT DETHIOBIOTIN SYNTHETASE BIOD 2"/>
    <property type="match status" value="1"/>
</dbReference>
<evidence type="ECO:0000256" key="5">
    <source>
        <dbReference type="ARBA" id="ARBA00022756"/>
    </source>
</evidence>
<keyword evidence="2 9" id="KW-0436">Ligase</keyword>
<name>A0ABV6ZA71_9HYPH</name>
<comment type="similarity">
    <text evidence="9">Belongs to the dethiobiotin synthetase family.</text>
</comment>
<evidence type="ECO:0000256" key="8">
    <source>
        <dbReference type="ARBA" id="ARBA00047386"/>
    </source>
</evidence>
<comment type="caution">
    <text evidence="9">Lacks conserved residue(s) required for the propagation of feature annotation.</text>
</comment>
<keyword evidence="1 9" id="KW-0963">Cytoplasm</keyword>
<dbReference type="InterPro" id="IPR004472">
    <property type="entry name" value="DTB_synth_BioD"/>
</dbReference>
<comment type="subcellular location">
    <subcellularLocation>
        <location evidence="9">Cytoplasm</location>
    </subcellularLocation>
</comment>
<evidence type="ECO:0000256" key="2">
    <source>
        <dbReference type="ARBA" id="ARBA00022598"/>
    </source>
</evidence>
<keyword evidence="4 9" id="KW-0547">Nucleotide-binding</keyword>
<feature type="binding site" evidence="9">
    <location>
        <position position="48"/>
    </location>
    <ligand>
        <name>ATP</name>
        <dbReference type="ChEBI" id="CHEBI:30616"/>
    </ligand>
</feature>
<comment type="subunit">
    <text evidence="9">Homodimer.</text>
</comment>
<dbReference type="HAMAP" id="MF_00336">
    <property type="entry name" value="BioD"/>
    <property type="match status" value="1"/>
</dbReference>
<comment type="caution">
    <text evidence="10">The sequence shown here is derived from an EMBL/GenBank/DDBJ whole genome shotgun (WGS) entry which is preliminary data.</text>
</comment>
<evidence type="ECO:0000256" key="6">
    <source>
        <dbReference type="ARBA" id="ARBA00022840"/>
    </source>
</evidence>
<dbReference type="Proteomes" id="UP001595190">
    <property type="component" value="Unassembled WGS sequence"/>
</dbReference>
<dbReference type="EMBL" id="JBHGPK010000001">
    <property type="protein sequence ID" value="MFC2249106.1"/>
    <property type="molecule type" value="Genomic_DNA"/>
</dbReference>
<evidence type="ECO:0000256" key="3">
    <source>
        <dbReference type="ARBA" id="ARBA00022723"/>
    </source>
</evidence>
<dbReference type="InterPro" id="IPR027417">
    <property type="entry name" value="P-loop_NTPase"/>
</dbReference>
<accession>A0ABV6ZA71</accession>
<sequence>MIGKAHPRIVVTGTDTGIGKTVFSAALAHALDASYWKPVQSGLDEETDSETVQRLGRLPSNRILPETYRLATPASPHLSAAIDGVELHPDMLNPPPVADPLVIEGAGGLLVPLTRRIVFADVFARWRYPAILCARTALGTINHTLLSLEALRRRGIPILGIVFIGDEQPDSQSVIAEIGDVRSLGRLPKLDPLTADGLHAGFRKWIDLSTIKKGLASC</sequence>
<comment type="pathway">
    <text evidence="9">Cofactor biosynthesis; biotin biosynthesis; biotin from 7,8-diaminononanoate: step 1/2.</text>
</comment>
<keyword evidence="7 9" id="KW-0460">Magnesium</keyword>
<comment type="cofactor">
    <cofactor evidence="9">
        <name>Mg(2+)</name>
        <dbReference type="ChEBI" id="CHEBI:18420"/>
    </cofactor>
</comment>
<keyword evidence="3 9" id="KW-0479">Metal-binding</keyword>
<dbReference type="Gene3D" id="3.40.50.300">
    <property type="entry name" value="P-loop containing nucleotide triphosphate hydrolases"/>
    <property type="match status" value="1"/>
</dbReference>
<dbReference type="RefSeq" id="WP_394309120.1">
    <property type="nucleotide sequence ID" value="NZ_JBHGPK010000001.1"/>
</dbReference>
<proteinExistence type="inferred from homology"/>